<gene>
    <name evidence="2" type="ORF">RG47T_4768</name>
</gene>
<feature type="signal peptide" evidence="1">
    <location>
        <begin position="1"/>
        <end position="22"/>
    </location>
</feature>
<protein>
    <recommendedName>
        <fullName evidence="4">TonB-dependent receptor plug domain-containing protein</fullName>
    </recommendedName>
</protein>
<evidence type="ECO:0000313" key="3">
    <source>
        <dbReference type="Proteomes" id="UP000186720"/>
    </source>
</evidence>
<proteinExistence type="predicted"/>
<dbReference type="EMBL" id="MPPL01000001">
    <property type="protein sequence ID" value="OKS89284.1"/>
    <property type="molecule type" value="Genomic_DNA"/>
</dbReference>
<feature type="chain" id="PRO_5010286796" description="TonB-dependent receptor plug domain-containing protein" evidence="1">
    <location>
        <begin position="23"/>
        <end position="243"/>
    </location>
</feature>
<comment type="caution">
    <text evidence="2">The sequence shown here is derived from an EMBL/GenBank/DDBJ whole genome shotgun (WGS) entry which is preliminary data.</text>
</comment>
<dbReference type="InterPro" id="IPR008969">
    <property type="entry name" value="CarboxyPept-like_regulatory"/>
</dbReference>
<sequence length="243" mass="27306">MLRGAFKFLIIGLCFAPLFSQAQQAEIIRGIVFKKGMLEKIASANITNLKTSVTTTSNLYGEFIARVSVGDTILIEKPGFTPYKQAITSFSTLYISLLPAISLNEVTIKGQTKKQELSGYMNDYRSKGIYYDGKPNVLNYITNPITSLYEAFGKAPSQARNFARFAKKEQEATEVDSKYTPQLVSRTTGMTGDSLRLFMLSYRPSHDDIAKWGDYEIILYIKKSYISYKKNGDIVPVNIFKSN</sequence>
<dbReference type="Proteomes" id="UP000186720">
    <property type="component" value="Unassembled WGS sequence"/>
</dbReference>
<name>A0A1Q6A5J8_9SPHI</name>
<organism evidence="2 3">
    <name type="scientific">Mucilaginibacter polytrichastri</name>
    <dbReference type="NCBI Taxonomy" id="1302689"/>
    <lineage>
        <taxon>Bacteria</taxon>
        <taxon>Pseudomonadati</taxon>
        <taxon>Bacteroidota</taxon>
        <taxon>Sphingobacteriia</taxon>
        <taxon>Sphingobacteriales</taxon>
        <taxon>Sphingobacteriaceae</taxon>
        <taxon>Mucilaginibacter</taxon>
    </lineage>
</organism>
<reference evidence="2 3" key="1">
    <citation type="submission" date="2016-11" db="EMBL/GenBank/DDBJ databases">
        <title>Whole Genome Sequencing of Mucilaginibacter polytrichastri RG4-7(T) isolated from the moss sample.</title>
        <authorList>
            <person name="Li Y."/>
        </authorList>
    </citation>
    <scope>NUCLEOTIDE SEQUENCE [LARGE SCALE GENOMIC DNA]</scope>
    <source>
        <strain evidence="2 3">RG4-7</strain>
    </source>
</reference>
<evidence type="ECO:0008006" key="4">
    <source>
        <dbReference type="Google" id="ProtNLM"/>
    </source>
</evidence>
<dbReference type="SUPFAM" id="SSF49464">
    <property type="entry name" value="Carboxypeptidase regulatory domain-like"/>
    <property type="match status" value="1"/>
</dbReference>
<keyword evidence="3" id="KW-1185">Reference proteome</keyword>
<keyword evidence="1" id="KW-0732">Signal</keyword>
<evidence type="ECO:0000313" key="2">
    <source>
        <dbReference type="EMBL" id="OKS89284.1"/>
    </source>
</evidence>
<evidence type="ECO:0000256" key="1">
    <source>
        <dbReference type="SAM" id="SignalP"/>
    </source>
</evidence>
<accession>A0A1Q6A5J8</accession>
<dbReference type="STRING" id="1302689.RG47T_4768"/>
<dbReference type="AlphaFoldDB" id="A0A1Q6A5J8"/>